<evidence type="ECO:0000313" key="3">
    <source>
        <dbReference type="EMBL" id="CAK9013045.1"/>
    </source>
</evidence>
<gene>
    <name evidence="2" type="ORF">CCMP2556_LOCUS11077</name>
    <name evidence="3" type="ORF">CCMP2556_LOCUS11106</name>
</gene>
<organism evidence="2 4">
    <name type="scientific">Durusdinium trenchii</name>
    <dbReference type="NCBI Taxonomy" id="1381693"/>
    <lineage>
        <taxon>Eukaryota</taxon>
        <taxon>Sar</taxon>
        <taxon>Alveolata</taxon>
        <taxon>Dinophyceae</taxon>
        <taxon>Suessiales</taxon>
        <taxon>Symbiodiniaceae</taxon>
        <taxon>Durusdinium</taxon>
    </lineage>
</organism>
<sequence length="339" mass="38413">MAKIEMRIQIPEFKTEDRSTYSRGSPVYSPAVGPKGSFQCRLSVYPAGTSLAKHRIPLSAFVEVLPPESISEWSCEGVKVSISLLSQKGEVPRTKSETFTFSNKTKDRGWHDLFPGDDNWHLWAYMGSDGEFWLRAEVENLPFLEARSGNSTLEPFRHLDFSQELAVITFRLPGGQLFFDQRLLMARSEYFQRMLTSDEWAESRSKEVDFSDDGRVTLKNLSAILRFILTDVFETEDLETSMSVREVADRFCITSLVERVDVELKEMLSEENVLQILSAIHGSSGELQTACWKMLESDGNILANAPEDTLNALIARNPSLARKLIVFGWGSKAKRARHQ</sequence>
<evidence type="ECO:0000313" key="2">
    <source>
        <dbReference type="EMBL" id="CAK9012974.1"/>
    </source>
</evidence>
<protein>
    <recommendedName>
        <fullName evidence="1">BTB domain-containing protein</fullName>
    </recommendedName>
</protein>
<dbReference type="PROSITE" id="PS50097">
    <property type="entry name" value="BTB"/>
    <property type="match status" value="1"/>
</dbReference>
<dbReference type="SUPFAM" id="SSF49599">
    <property type="entry name" value="TRAF domain-like"/>
    <property type="match status" value="1"/>
</dbReference>
<dbReference type="EMBL" id="CAXAMN010005225">
    <property type="protein sequence ID" value="CAK9012974.1"/>
    <property type="molecule type" value="Genomic_DNA"/>
</dbReference>
<dbReference type="InterPro" id="IPR011333">
    <property type="entry name" value="SKP1/BTB/POZ_sf"/>
</dbReference>
<comment type="caution">
    <text evidence="2">The sequence shown here is derived from an EMBL/GenBank/DDBJ whole genome shotgun (WGS) entry which is preliminary data.</text>
</comment>
<dbReference type="InterPro" id="IPR008974">
    <property type="entry name" value="TRAF-like"/>
</dbReference>
<dbReference type="Proteomes" id="UP001642484">
    <property type="component" value="Unassembled WGS sequence"/>
</dbReference>
<reference evidence="2 4" key="1">
    <citation type="submission" date="2024-02" db="EMBL/GenBank/DDBJ databases">
        <authorList>
            <person name="Chen Y."/>
            <person name="Shah S."/>
            <person name="Dougan E. K."/>
            <person name="Thang M."/>
            <person name="Chan C."/>
        </authorList>
    </citation>
    <scope>NUCLEOTIDE SEQUENCE [LARGE SCALE GENOMIC DNA]</scope>
</reference>
<dbReference type="EMBL" id="CAXAMN010005247">
    <property type="protein sequence ID" value="CAK9013045.1"/>
    <property type="molecule type" value="Genomic_DNA"/>
</dbReference>
<evidence type="ECO:0000313" key="4">
    <source>
        <dbReference type="Proteomes" id="UP001642484"/>
    </source>
</evidence>
<feature type="domain" description="BTB" evidence="1">
    <location>
        <begin position="166"/>
        <end position="237"/>
    </location>
</feature>
<proteinExistence type="predicted"/>
<dbReference type="Pfam" id="PF00651">
    <property type="entry name" value="BTB"/>
    <property type="match status" value="1"/>
</dbReference>
<dbReference type="Gene3D" id="2.60.210.10">
    <property type="entry name" value="Apoptosis, Tumor Necrosis Factor Receptor Associated Protein 2, Chain A"/>
    <property type="match status" value="1"/>
</dbReference>
<dbReference type="SUPFAM" id="SSF54695">
    <property type="entry name" value="POZ domain"/>
    <property type="match status" value="1"/>
</dbReference>
<dbReference type="SMART" id="SM00225">
    <property type="entry name" value="BTB"/>
    <property type="match status" value="1"/>
</dbReference>
<evidence type="ECO:0000259" key="1">
    <source>
        <dbReference type="PROSITE" id="PS50097"/>
    </source>
</evidence>
<accession>A0ABP0JEZ8</accession>
<dbReference type="InterPro" id="IPR000210">
    <property type="entry name" value="BTB/POZ_dom"/>
</dbReference>
<dbReference type="PANTHER" id="PTHR24413">
    <property type="entry name" value="SPECKLE-TYPE POZ PROTEIN"/>
    <property type="match status" value="1"/>
</dbReference>
<keyword evidence="4" id="KW-1185">Reference proteome</keyword>
<name>A0ABP0JEZ8_9DINO</name>
<dbReference type="Gene3D" id="3.30.710.10">
    <property type="entry name" value="Potassium Channel Kv1.1, Chain A"/>
    <property type="match status" value="1"/>
</dbReference>